<organism evidence="2 3">
    <name type="scientific">Georgenia subflava</name>
    <dbReference type="NCBI Taxonomy" id="1622177"/>
    <lineage>
        <taxon>Bacteria</taxon>
        <taxon>Bacillati</taxon>
        <taxon>Actinomycetota</taxon>
        <taxon>Actinomycetes</taxon>
        <taxon>Micrococcales</taxon>
        <taxon>Bogoriellaceae</taxon>
        <taxon>Georgenia</taxon>
    </lineage>
</organism>
<accession>A0A6N7EI00</accession>
<evidence type="ECO:0000313" key="2">
    <source>
        <dbReference type="EMBL" id="MPV36347.1"/>
    </source>
</evidence>
<keyword evidence="3" id="KW-1185">Reference proteome</keyword>
<dbReference type="AlphaFoldDB" id="A0A6N7EI00"/>
<feature type="region of interest" description="Disordered" evidence="1">
    <location>
        <begin position="1"/>
        <end position="39"/>
    </location>
</feature>
<protein>
    <submittedName>
        <fullName evidence="2">Uncharacterized protein</fullName>
    </submittedName>
</protein>
<dbReference type="EMBL" id="WHPC01000010">
    <property type="protein sequence ID" value="MPV36347.1"/>
    <property type="molecule type" value="Genomic_DNA"/>
</dbReference>
<evidence type="ECO:0000313" key="3">
    <source>
        <dbReference type="Proteomes" id="UP000437709"/>
    </source>
</evidence>
<dbReference type="Proteomes" id="UP000437709">
    <property type="component" value="Unassembled WGS sequence"/>
</dbReference>
<comment type="caution">
    <text evidence="2">The sequence shown here is derived from an EMBL/GenBank/DDBJ whole genome shotgun (WGS) entry which is preliminary data.</text>
</comment>
<reference evidence="2 3" key="1">
    <citation type="submission" date="2019-10" db="EMBL/GenBank/DDBJ databases">
        <title>Georgenia wutianyii sp. nov. and Georgenia yuyongxinii sp. nov. isolated from plateau pika (Ochotona curzoniae) in the Qinghai-Tibet plateau of China.</title>
        <authorList>
            <person name="Tian Z."/>
        </authorList>
    </citation>
    <scope>NUCLEOTIDE SEQUENCE [LARGE SCALE GENOMIC DNA]</scope>
    <source>
        <strain evidence="2 3">JCM 19765</strain>
    </source>
</reference>
<gene>
    <name evidence="2" type="ORF">GB881_04655</name>
</gene>
<dbReference type="RefSeq" id="WP_152196165.1">
    <property type="nucleotide sequence ID" value="NZ_VUKD01000004.1"/>
</dbReference>
<sequence>MGETTMTARTTLTPAARASAAATPEGGPATEVPPVPGVLDLTGRDHEECRRILRATLRSLGPGDDVDIISGPELTALRYEIDAVLPPVYRWSLPSGTRARSTTVVTRL</sequence>
<feature type="compositionally biased region" description="Low complexity" evidence="1">
    <location>
        <begin position="1"/>
        <end position="23"/>
    </location>
</feature>
<name>A0A6N7EI00_9MICO</name>
<evidence type="ECO:0000256" key="1">
    <source>
        <dbReference type="SAM" id="MobiDB-lite"/>
    </source>
</evidence>
<proteinExistence type="predicted"/>